<dbReference type="AlphaFoldDB" id="A0A7W6JBB7"/>
<sequence length="69" mass="7683">MMSGYVDDRPASCPTSGACRYQVLPRDGGWCVAVNGCRTEALPRRKAERLARALQVQADRLNHRPAARR</sequence>
<dbReference type="Proteomes" id="UP000529946">
    <property type="component" value="Unassembled WGS sequence"/>
</dbReference>
<dbReference type="EMBL" id="JACIDM010000001">
    <property type="protein sequence ID" value="MBB4081968.1"/>
    <property type="molecule type" value="Genomic_DNA"/>
</dbReference>
<proteinExistence type="predicted"/>
<comment type="caution">
    <text evidence="1">The sequence shown here is derived from an EMBL/GenBank/DDBJ whole genome shotgun (WGS) entry which is preliminary data.</text>
</comment>
<name>A0A7W6JBB7_9CAUL</name>
<dbReference type="RefSeq" id="WP_183203105.1">
    <property type="nucleotide sequence ID" value="NZ_BAAAER010000004.1"/>
</dbReference>
<accession>A0A7W6JBB7</accession>
<evidence type="ECO:0000313" key="1">
    <source>
        <dbReference type="EMBL" id="MBB4081968.1"/>
    </source>
</evidence>
<reference evidence="1 2" key="1">
    <citation type="submission" date="2020-08" db="EMBL/GenBank/DDBJ databases">
        <title>Genomic Encyclopedia of Type Strains, Phase IV (KMG-IV): sequencing the most valuable type-strain genomes for metagenomic binning, comparative biology and taxonomic classification.</title>
        <authorList>
            <person name="Goeker M."/>
        </authorList>
    </citation>
    <scope>NUCLEOTIDE SEQUENCE [LARGE SCALE GENOMIC DNA]</scope>
    <source>
        <strain evidence="1 2">DSM 23960</strain>
    </source>
</reference>
<keyword evidence="2" id="KW-1185">Reference proteome</keyword>
<protein>
    <recommendedName>
        <fullName evidence="3">DUF2188 domain-containing protein</fullName>
    </recommendedName>
</protein>
<evidence type="ECO:0008006" key="3">
    <source>
        <dbReference type="Google" id="ProtNLM"/>
    </source>
</evidence>
<organism evidence="1 2">
    <name type="scientific">Brevundimonas lenta</name>
    <dbReference type="NCBI Taxonomy" id="424796"/>
    <lineage>
        <taxon>Bacteria</taxon>
        <taxon>Pseudomonadati</taxon>
        <taxon>Pseudomonadota</taxon>
        <taxon>Alphaproteobacteria</taxon>
        <taxon>Caulobacterales</taxon>
        <taxon>Caulobacteraceae</taxon>
        <taxon>Brevundimonas</taxon>
    </lineage>
</organism>
<gene>
    <name evidence="1" type="ORF">GGR12_000807</name>
</gene>
<evidence type="ECO:0000313" key="2">
    <source>
        <dbReference type="Proteomes" id="UP000529946"/>
    </source>
</evidence>